<name>A0ABW5CE14_9PROT</name>
<dbReference type="Proteomes" id="UP001597296">
    <property type="component" value="Unassembled WGS sequence"/>
</dbReference>
<reference evidence="4" key="1">
    <citation type="journal article" date="2019" name="Int. J. Syst. Evol. Microbiol.">
        <title>The Global Catalogue of Microorganisms (GCM) 10K type strain sequencing project: providing services to taxonomists for standard genome sequencing and annotation.</title>
        <authorList>
            <consortium name="The Broad Institute Genomics Platform"/>
            <consortium name="The Broad Institute Genome Sequencing Center for Infectious Disease"/>
            <person name="Wu L."/>
            <person name="Ma J."/>
        </authorList>
    </citation>
    <scope>NUCLEOTIDE SEQUENCE [LARGE SCALE GENOMIC DNA]</scope>
    <source>
        <strain evidence="4">KCTC 15012</strain>
    </source>
</reference>
<dbReference type="InterPro" id="IPR050486">
    <property type="entry name" value="Mannose-1P_guanyltransferase"/>
</dbReference>
<feature type="domain" description="CBS" evidence="2">
    <location>
        <begin position="64"/>
        <end position="121"/>
    </location>
</feature>
<dbReference type="CDD" id="cd06426">
    <property type="entry name" value="NTP_transferase_like_2"/>
    <property type="match status" value="1"/>
</dbReference>
<feature type="domain" description="CBS" evidence="2">
    <location>
        <begin position="1"/>
        <end position="56"/>
    </location>
</feature>
<evidence type="ECO:0000256" key="1">
    <source>
        <dbReference type="PROSITE-ProRule" id="PRU00703"/>
    </source>
</evidence>
<gene>
    <name evidence="3" type="ORF">ACFSNB_16930</name>
</gene>
<evidence type="ECO:0000313" key="4">
    <source>
        <dbReference type="Proteomes" id="UP001597296"/>
    </source>
</evidence>
<dbReference type="SUPFAM" id="SSF53448">
    <property type="entry name" value="Nucleotide-diphospho-sugar transferases"/>
    <property type="match status" value="1"/>
</dbReference>
<evidence type="ECO:0000259" key="2">
    <source>
        <dbReference type="PROSITE" id="PS51371"/>
    </source>
</evidence>
<dbReference type="SUPFAM" id="SSF54631">
    <property type="entry name" value="CBS-domain pair"/>
    <property type="match status" value="1"/>
</dbReference>
<accession>A0ABW5CE14</accession>
<dbReference type="Pfam" id="PF00483">
    <property type="entry name" value="NTP_transferase"/>
    <property type="match status" value="1"/>
</dbReference>
<proteinExistence type="predicted"/>
<organism evidence="3 4">
    <name type="scientific">Phaeospirillum tilakii</name>
    <dbReference type="NCBI Taxonomy" id="741673"/>
    <lineage>
        <taxon>Bacteria</taxon>
        <taxon>Pseudomonadati</taxon>
        <taxon>Pseudomonadota</taxon>
        <taxon>Alphaproteobacteria</taxon>
        <taxon>Rhodospirillales</taxon>
        <taxon>Rhodospirillaceae</taxon>
        <taxon>Phaeospirillum</taxon>
    </lineage>
</organism>
<sequence length="347" mass="38015">MKPWHAVLAAADDSLHQALGRFGRFRILLVVDAERRLLGTVTDGDVRRALLRGETMDAPLARIMNPHPRTIPLNTPRSAALTMMKSLDIYQLPVVDQGVVVDLLILSDMVELTGERPNWTVILAGGQGKRLRPLTEHLPKPMLTVGGQPILETIVQELAAHGLRRLYLAVNYKAEIIKRHFGDGGRFGVEIRYLEENEPLGTAGPLGLLPERPVDPLLVMNGDVLTKADFGQLLAFHESRAAGATVGVRLFEMEVPYGVLEFEGDRVSAIVEKPVQPFKVSAGIYALDPAVLPERPVPLDMPDLLRGVIASGGTVTGFPIHEYWIDIGRPPEFRQAAADFDALFVGS</sequence>
<dbReference type="InterPro" id="IPR005835">
    <property type="entry name" value="NTP_transferase_dom"/>
</dbReference>
<dbReference type="Gene3D" id="3.90.550.10">
    <property type="entry name" value="Spore Coat Polysaccharide Biosynthesis Protein SpsA, Chain A"/>
    <property type="match status" value="1"/>
</dbReference>
<dbReference type="InterPro" id="IPR029044">
    <property type="entry name" value="Nucleotide-diphossugar_trans"/>
</dbReference>
<protein>
    <submittedName>
        <fullName evidence="3">Nucleotidyltransferase family protein</fullName>
    </submittedName>
</protein>
<dbReference type="Gene3D" id="3.10.580.10">
    <property type="entry name" value="CBS-domain"/>
    <property type="match status" value="1"/>
</dbReference>
<dbReference type="EMBL" id="JBHUIY010000049">
    <property type="protein sequence ID" value="MFD2235490.1"/>
    <property type="molecule type" value="Genomic_DNA"/>
</dbReference>
<evidence type="ECO:0000313" key="3">
    <source>
        <dbReference type="EMBL" id="MFD2235490.1"/>
    </source>
</evidence>
<comment type="caution">
    <text evidence="3">The sequence shown here is derived from an EMBL/GenBank/DDBJ whole genome shotgun (WGS) entry which is preliminary data.</text>
</comment>
<dbReference type="RefSeq" id="WP_377318721.1">
    <property type="nucleotide sequence ID" value="NZ_JBHUIY010000049.1"/>
</dbReference>
<dbReference type="InterPro" id="IPR046342">
    <property type="entry name" value="CBS_dom_sf"/>
</dbReference>
<dbReference type="SMART" id="SM00116">
    <property type="entry name" value="CBS"/>
    <property type="match status" value="2"/>
</dbReference>
<keyword evidence="1" id="KW-0129">CBS domain</keyword>
<dbReference type="PANTHER" id="PTHR22572">
    <property type="entry name" value="SUGAR-1-PHOSPHATE GUANYL TRANSFERASE"/>
    <property type="match status" value="1"/>
</dbReference>
<dbReference type="Pfam" id="PF00571">
    <property type="entry name" value="CBS"/>
    <property type="match status" value="2"/>
</dbReference>
<keyword evidence="4" id="KW-1185">Reference proteome</keyword>
<dbReference type="PROSITE" id="PS51371">
    <property type="entry name" value="CBS"/>
    <property type="match status" value="2"/>
</dbReference>
<dbReference type="InterPro" id="IPR000644">
    <property type="entry name" value="CBS_dom"/>
</dbReference>